<dbReference type="GO" id="GO:0005739">
    <property type="term" value="C:mitochondrion"/>
    <property type="evidence" value="ECO:0007669"/>
    <property type="project" value="TreeGrafter"/>
</dbReference>
<keyword evidence="12" id="KW-1185">Reference proteome</keyword>
<keyword evidence="3" id="KW-0479">Metal-binding</keyword>
<dbReference type="Pfam" id="PF22456">
    <property type="entry name" value="PqqF-like_C_4"/>
    <property type="match status" value="1"/>
</dbReference>
<dbReference type="Pfam" id="PF16187">
    <property type="entry name" value="Peptidase_M16_M"/>
    <property type="match status" value="1"/>
</dbReference>
<gene>
    <name evidence="11" type="ORF">KGF56_004144</name>
</gene>
<evidence type="ECO:0000256" key="2">
    <source>
        <dbReference type="ARBA" id="ARBA00022670"/>
    </source>
</evidence>
<keyword evidence="4" id="KW-0378">Hydrolase</keyword>
<dbReference type="GO" id="GO:0004222">
    <property type="term" value="F:metalloendopeptidase activity"/>
    <property type="evidence" value="ECO:0007669"/>
    <property type="project" value="TreeGrafter"/>
</dbReference>
<evidence type="ECO:0000313" key="11">
    <source>
        <dbReference type="EMBL" id="KAI3403084.2"/>
    </source>
</evidence>
<dbReference type="FunFam" id="3.30.830.10:FF:000005">
    <property type="entry name" value="nardilysin isoform X1"/>
    <property type="match status" value="1"/>
</dbReference>
<organism evidence="11 12">
    <name type="scientific">Candida oxycetoniae</name>
    <dbReference type="NCBI Taxonomy" id="497107"/>
    <lineage>
        <taxon>Eukaryota</taxon>
        <taxon>Fungi</taxon>
        <taxon>Dikarya</taxon>
        <taxon>Ascomycota</taxon>
        <taxon>Saccharomycotina</taxon>
        <taxon>Pichiomycetes</taxon>
        <taxon>Debaryomycetaceae</taxon>
        <taxon>Candida/Lodderomyces clade</taxon>
        <taxon>Candida</taxon>
    </lineage>
</organism>
<dbReference type="InterPro" id="IPR011765">
    <property type="entry name" value="Pept_M16_N"/>
</dbReference>
<reference evidence="11" key="1">
    <citation type="journal article" date="2022" name="DNA Res.">
        <title>Genome analysis of five recently described species of the CUG-Ser clade uncovers Candida theae as a new hybrid lineage with pathogenic potential in the Candida parapsilosis species complex.</title>
        <authorList>
            <person name="Mixao V."/>
            <person name="Del Olmo V."/>
            <person name="Hegedusova E."/>
            <person name="Saus E."/>
            <person name="Pryszcz L."/>
            <person name="Cillingova A."/>
            <person name="Nosek J."/>
            <person name="Gabaldon T."/>
        </authorList>
    </citation>
    <scope>NUCLEOTIDE SEQUENCE</scope>
    <source>
        <strain evidence="11">CBS 10844</strain>
    </source>
</reference>
<evidence type="ECO:0000256" key="4">
    <source>
        <dbReference type="ARBA" id="ARBA00022801"/>
    </source>
</evidence>
<dbReference type="InterPro" id="IPR054734">
    <property type="entry name" value="PqqF-like_C_4"/>
</dbReference>
<dbReference type="SUPFAM" id="SSF63411">
    <property type="entry name" value="LuxS/MPP-like metallohydrolase"/>
    <property type="match status" value="4"/>
</dbReference>
<dbReference type="PANTHER" id="PTHR43690:SF18">
    <property type="entry name" value="INSULIN-DEGRADING ENZYME-RELATED"/>
    <property type="match status" value="1"/>
</dbReference>
<keyword evidence="6" id="KW-0482">Metalloprotease</keyword>
<dbReference type="InterPro" id="IPR011249">
    <property type="entry name" value="Metalloenz_LuxS/M16"/>
</dbReference>
<comment type="caution">
    <text evidence="11">The sequence shown here is derived from an EMBL/GenBank/DDBJ whole genome shotgun (WGS) entry which is preliminary data.</text>
</comment>
<dbReference type="RefSeq" id="XP_049178831.1">
    <property type="nucleotide sequence ID" value="XM_049325553.1"/>
</dbReference>
<dbReference type="Pfam" id="PF05193">
    <property type="entry name" value="Peptidase_M16_C"/>
    <property type="match status" value="1"/>
</dbReference>
<dbReference type="InterPro" id="IPR050626">
    <property type="entry name" value="Peptidase_M16"/>
</dbReference>
<dbReference type="Pfam" id="PF00675">
    <property type="entry name" value="Peptidase_M16"/>
    <property type="match status" value="1"/>
</dbReference>
<evidence type="ECO:0000259" key="9">
    <source>
        <dbReference type="Pfam" id="PF16187"/>
    </source>
</evidence>
<sequence length="1107" mass="127873">MLFWVLKKYFIYYCIRPSPVTFKVSTSSSLSTSTYSFGSFGSVDRMTELASQYTILADDAQISKPVIDDRHYRFLKLKANDLRVLLIHDPQADKSAAALDVNVGSFADKQYEIFGLAHFCEHLLFMGTSKYPKENEYSNYLSKHSGHSNAYTSSEHTNYYFQVGSNHLEGALDRFAQFFIAPLFSKSCKDREINAVDSENKKNLQSDNWRLYQLDKSNSNPNHPYNGFSTGNYQTLHVEPESKNINVRDALIKFHQDNYSSNLMSLVILGKEDLDTLSAWAIEKFSFVANKQLPRPKYNGELIYTPELLGKLLKAKPVKELNQLELSFMIPDDLEDKWDCKPQNYFSHLLGHESEGSILCYLKTKGWVTELSSGNMNVCQGNSVYMLEFQLTPTGLQNWEKIVVTVFEYLQFVVKDEPKKWIWDEIRNIAEVNFKFKQKSEASSTVSHLSNTLYKFDQFIPPENILNSSVVRRFDPIAIKKFASFLNVDNFRISLVSQDLNNLTKREKWYGTEYEFENIPESLYKAAKSPQVNKQLHYPKPNPFIPTKFDILKKKVSKPQISPYLITHDNKMNTWFKQDDQFEVPRGTIEVVFHLPGANTDIVTSTKSALFVEMLNDHLNQITYFASLVGLKVGINSWRDGFAIVIRGYNDKLPVLLNQVLDEFFNFKPERSRFESIKFKLSKEYKNFGYQVPFQQIGSLFFQLVNEKVYGYEERIPVLEDIEFEDIEQFADKSIWSDGIFAEVLVHGNFDIRDANEIKALIADHIDKIEPMMSEYDEGKFHLQNYVLEPGENIRFEKLLKDENNINSCIDYYLQMSPTNDDARLGVLIDLLATIIREPCFDQLRTKEQLGYVVFSGIKKGRTSLGFRILVQSERASEYLEYRIEEFLKRFGDFVMNELSDDDFIKFKQALKDLKLQKLKHLSEETNRLWSSIIDGYYDFDARSKQVSILENITKEEFIKFYKAYVMEDFGGTGTGTGKLVVHLKSQVLHEPSEKRGIQSALINYSYDNGYGHKMSHEVIEKLVSQEISIDAILDNFAQLVADGDGDTDLTNFKQDLKARIENPTPNKYPTGNLIQSIDEFRNGRRLGGKPQPVASLSKFYYEQSHL</sequence>
<dbReference type="FunFam" id="3.30.830.10:FF:000004">
    <property type="entry name" value="Putative insulin-degrading enzyme"/>
    <property type="match status" value="1"/>
</dbReference>
<dbReference type="Proteomes" id="UP001202479">
    <property type="component" value="Unassembled WGS sequence"/>
</dbReference>
<dbReference type="InterPro" id="IPR007863">
    <property type="entry name" value="Peptidase_M16_C"/>
</dbReference>
<keyword evidence="5" id="KW-0862">Zinc</keyword>
<dbReference type="GO" id="GO:0043171">
    <property type="term" value="P:peptide catabolic process"/>
    <property type="evidence" value="ECO:0007669"/>
    <property type="project" value="TreeGrafter"/>
</dbReference>
<dbReference type="GeneID" id="73381759"/>
<dbReference type="Gene3D" id="3.30.830.10">
    <property type="entry name" value="Metalloenzyme, LuxS/M16 peptidase-like"/>
    <property type="match status" value="4"/>
</dbReference>
<evidence type="ECO:0000259" key="7">
    <source>
        <dbReference type="Pfam" id="PF00675"/>
    </source>
</evidence>
<name>A0AAI9WWU4_9ASCO</name>
<proteinExistence type="inferred from homology"/>
<feature type="domain" description="Peptidase M16 middle/third" evidence="9">
    <location>
        <begin position="434"/>
        <end position="715"/>
    </location>
</feature>
<dbReference type="GO" id="GO:0005829">
    <property type="term" value="C:cytosol"/>
    <property type="evidence" value="ECO:0007669"/>
    <property type="project" value="TreeGrafter"/>
</dbReference>
<dbReference type="GO" id="GO:0051603">
    <property type="term" value="P:proteolysis involved in protein catabolic process"/>
    <property type="evidence" value="ECO:0007669"/>
    <property type="project" value="TreeGrafter"/>
</dbReference>
<feature type="domain" description="Coenzyme PQQ synthesis protein F-like C-terminal lobe" evidence="10">
    <location>
        <begin position="831"/>
        <end position="930"/>
    </location>
</feature>
<evidence type="ECO:0000256" key="6">
    <source>
        <dbReference type="ARBA" id="ARBA00023049"/>
    </source>
</evidence>
<feature type="domain" description="Peptidase M16 C-terminal" evidence="8">
    <location>
        <begin position="248"/>
        <end position="428"/>
    </location>
</feature>
<keyword evidence="2" id="KW-0645">Protease</keyword>
<accession>A0AAI9WWU4</accession>
<dbReference type="PANTHER" id="PTHR43690">
    <property type="entry name" value="NARDILYSIN"/>
    <property type="match status" value="1"/>
</dbReference>
<dbReference type="GO" id="GO:0046872">
    <property type="term" value="F:metal ion binding"/>
    <property type="evidence" value="ECO:0007669"/>
    <property type="project" value="UniProtKB-KW"/>
</dbReference>
<feature type="domain" description="Peptidase M16 N-terminal" evidence="7">
    <location>
        <begin position="83"/>
        <end position="221"/>
    </location>
</feature>
<dbReference type="AlphaFoldDB" id="A0AAI9WWU4"/>
<evidence type="ECO:0000313" key="12">
    <source>
        <dbReference type="Proteomes" id="UP001202479"/>
    </source>
</evidence>
<comment type="similarity">
    <text evidence="1">Belongs to the peptidase M16 family.</text>
</comment>
<protein>
    <submittedName>
        <fullName evidence="11">STE23</fullName>
    </submittedName>
</protein>
<evidence type="ECO:0000256" key="3">
    <source>
        <dbReference type="ARBA" id="ARBA00022723"/>
    </source>
</evidence>
<evidence type="ECO:0000256" key="1">
    <source>
        <dbReference type="ARBA" id="ARBA00007261"/>
    </source>
</evidence>
<evidence type="ECO:0000259" key="8">
    <source>
        <dbReference type="Pfam" id="PF05193"/>
    </source>
</evidence>
<dbReference type="EMBL" id="JAHUZD010000138">
    <property type="protein sequence ID" value="KAI3403084.2"/>
    <property type="molecule type" value="Genomic_DNA"/>
</dbReference>
<dbReference type="InterPro" id="IPR032632">
    <property type="entry name" value="Peptidase_M16_M"/>
</dbReference>
<evidence type="ECO:0000256" key="5">
    <source>
        <dbReference type="ARBA" id="ARBA00022833"/>
    </source>
</evidence>
<evidence type="ECO:0000259" key="10">
    <source>
        <dbReference type="Pfam" id="PF22456"/>
    </source>
</evidence>